<feature type="transmembrane region" description="Helical" evidence="3">
    <location>
        <begin position="308"/>
        <end position="330"/>
    </location>
</feature>
<feature type="domain" description="PPM-type phosphatase" evidence="4">
    <location>
        <begin position="600"/>
        <end position="812"/>
    </location>
</feature>
<name>A0A1I6DGD6_9FIRM</name>
<keyword evidence="3" id="KW-0812">Transmembrane</keyword>
<feature type="transmembrane region" description="Helical" evidence="3">
    <location>
        <begin position="132"/>
        <end position="152"/>
    </location>
</feature>
<feature type="transmembrane region" description="Helical" evidence="3">
    <location>
        <begin position="194"/>
        <end position="214"/>
    </location>
</feature>
<gene>
    <name evidence="5" type="ORF">SAMN05660706_11085</name>
</gene>
<dbReference type="InterPro" id="IPR036457">
    <property type="entry name" value="PPM-type-like_dom_sf"/>
</dbReference>
<proteinExistence type="predicted"/>
<dbReference type="RefSeq" id="WP_165608233.1">
    <property type="nucleotide sequence ID" value="NZ_FOYM01000010.1"/>
</dbReference>
<dbReference type="GO" id="GO:0004722">
    <property type="term" value="F:protein serine/threonine phosphatase activity"/>
    <property type="evidence" value="ECO:0007669"/>
    <property type="project" value="InterPro"/>
</dbReference>
<feature type="transmembrane region" description="Helical" evidence="3">
    <location>
        <begin position="71"/>
        <end position="100"/>
    </location>
</feature>
<keyword evidence="3" id="KW-1133">Transmembrane helix</keyword>
<sequence length="815" mass="87527">MFERVEVYPYQRKQEQDKQDNDNRYPAGRGKNRRVKKIAGLRIKDVAGQVALLVAGFLLGRAVLLGELLPFGAAFVAAVFAVYREYALAALLGAVLGLVYVATGWNLALHIITLVAVAAAALSLPGRSRNARFLKGTVVFVILVLAGTGYAAVTGPTTYDYVRVLFESVFAGLLTAAYLGALEGLRQAAGHEPVAAEKVFCVALFLASLVAGAGQIRWGMMSPGGMLAGFVVITAGYVGGAGLGAAAGAVMGVLPGLVYSVAPAALGAFAFAGFLGGLARGLGRVGTVGGFMLANTLLTVYLGSSPGIISVLAETAGAALVFLLVPAAVLNGLKEYLPSMGLFVAAQRPAAGRNEMGVAGKIRRWGAVFEEISRAYDQVSGSLEPKQKCGDRRLIFSELQNMVCAGCALHRVCWERELLNTSRCLERCLEIVNNNGRVETEDLDDNLRRRCSRTGELVMGVNCLYRLHRMNRFWENRMQESRRLASEQLRGMHGVIEQLARGMEAESEPWHRLAEYYKQELKHSGVPVVSLALYPCPRGCEVEVNMPACGGGKKCVYDVAPLLSRLSGENLTPAGRDCLHMRKDDFCSFRLYPHLKFRLKLGVTGCAGKGSAVSGDSHAILPLNDGRLAIMLSDGMGSGPAAAAESRAALTLLQQMLQTGFGRDVAIRTINSLMMRRLPEDNFATVDMCVADLYAGKAELVKIGAPPSFLVRQNRVEVIRSNSLPVGIVDEINIFSVSRDIKGDDMLIMVTDGVIDAYRETGDGKEWISSVLGEIIDLPPQEVADLILRLAQSGAGEGRRPPDDMTVLVARVEEV</sequence>
<accession>A0A1I6DGD6</accession>
<protein>
    <submittedName>
        <fullName evidence="5">Stage II sporulation protein E</fullName>
    </submittedName>
</protein>
<dbReference type="PROSITE" id="PS51746">
    <property type="entry name" value="PPM_2"/>
    <property type="match status" value="1"/>
</dbReference>
<evidence type="ECO:0000256" key="2">
    <source>
        <dbReference type="SAM" id="MobiDB-lite"/>
    </source>
</evidence>
<feature type="transmembrane region" description="Helical" evidence="3">
    <location>
        <begin position="226"/>
        <end position="251"/>
    </location>
</feature>
<evidence type="ECO:0000256" key="3">
    <source>
        <dbReference type="SAM" id="Phobius"/>
    </source>
</evidence>
<dbReference type="InterPro" id="IPR001932">
    <property type="entry name" value="PPM-type_phosphatase-like_dom"/>
</dbReference>
<dbReference type="Pfam" id="PF19732">
    <property type="entry name" value="SpoIIE_N"/>
    <property type="match status" value="1"/>
</dbReference>
<dbReference type="PANTHER" id="PTHR43156">
    <property type="entry name" value="STAGE II SPORULATION PROTEIN E-RELATED"/>
    <property type="match status" value="1"/>
</dbReference>
<dbReference type="Pfam" id="PF07228">
    <property type="entry name" value="SpoIIE"/>
    <property type="match status" value="1"/>
</dbReference>
<dbReference type="STRING" id="39060.SAMN05660706_11085"/>
<dbReference type="InterPro" id="IPR052016">
    <property type="entry name" value="Bact_Sigma-Reg"/>
</dbReference>
<organism evidence="5 6">
    <name type="scientific">Desulfoscipio geothermicus DSM 3669</name>
    <dbReference type="NCBI Taxonomy" id="1121426"/>
    <lineage>
        <taxon>Bacteria</taxon>
        <taxon>Bacillati</taxon>
        <taxon>Bacillota</taxon>
        <taxon>Clostridia</taxon>
        <taxon>Eubacteriales</taxon>
        <taxon>Desulfallaceae</taxon>
        <taxon>Desulfoscipio</taxon>
    </lineage>
</organism>
<evidence type="ECO:0000259" key="4">
    <source>
        <dbReference type="PROSITE" id="PS51746"/>
    </source>
</evidence>
<feature type="region of interest" description="Disordered" evidence="2">
    <location>
        <begin position="1"/>
        <end position="29"/>
    </location>
</feature>
<feature type="transmembrane region" description="Helical" evidence="3">
    <location>
        <begin position="164"/>
        <end position="182"/>
    </location>
</feature>
<dbReference type="EMBL" id="FOYM01000010">
    <property type="protein sequence ID" value="SFR04503.1"/>
    <property type="molecule type" value="Genomic_DNA"/>
</dbReference>
<reference evidence="6" key="1">
    <citation type="submission" date="2016-10" db="EMBL/GenBank/DDBJ databases">
        <authorList>
            <person name="Varghese N."/>
            <person name="Submissions S."/>
        </authorList>
    </citation>
    <scope>NUCLEOTIDE SEQUENCE [LARGE SCALE GENOMIC DNA]</scope>
    <source>
        <strain evidence="6">DSM 3669</strain>
    </source>
</reference>
<dbReference type="AlphaFoldDB" id="A0A1I6DGD6"/>
<feature type="transmembrane region" description="Helical" evidence="3">
    <location>
        <begin position="257"/>
        <end position="278"/>
    </location>
</feature>
<evidence type="ECO:0000256" key="1">
    <source>
        <dbReference type="ARBA" id="ARBA00022801"/>
    </source>
</evidence>
<keyword evidence="1" id="KW-0378">Hydrolase</keyword>
<feature type="transmembrane region" description="Helical" evidence="3">
    <location>
        <begin position="107"/>
        <end position="126"/>
    </location>
</feature>
<dbReference type="NCBIfam" id="TIGR02865">
    <property type="entry name" value="spore_II_E"/>
    <property type="match status" value="1"/>
</dbReference>
<dbReference type="Proteomes" id="UP000199584">
    <property type="component" value="Unassembled WGS sequence"/>
</dbReference>
<keyword evidence="3" id="KW-0472">Membrane</keyword>
<dbReference type="InterPro" id="IPR045768">
    <property type="entry name" value="SpoIIE_N"/>
</dbReference>
<evidence type="ECO:0000313" key="5">
    <source>
        <dbReference type="EMBL" id="SFR04503.1"/>
    </source>
</evidence>
<feature type="compositionally biased region" description="Basic and acidic residues" evidence="2">
    <location>
        <begin position="1"/>
        <end position="23"/>
    </location>
</feature>
<dbReference type="InterPro" id="IPR014221">
    <property type="entry name" value="SpoII_E"/>
</dbReference>
<feature type="transmembrane region" description="Helical" evidence="3">
    <location>
        <begin position="285"/>
        <end position="302"/>
    </location>
</feature>
<dbReference type="Gene3D" id="3.60.40.10">
    <property type="entry name" value="PPM-type phosphatase domain"/>
    <property type="match status" value="1"/>
</dbReference>
<dbReference type="PANTHER" id="PTHR43156:SF2">
    <property type="entry name" value="STAGE II SPORULATION PROTEIN E"/>
    <property type="match status" value="1"/>
</dbReference>
<dbReference type="SMART" id="SM00331">
    <property type="entry name" value="PP2C_SIG"/>
    <property type="match status" value="1"/>
</dbReference>
<dbReference type="SUPFAM" id="SSF81606">
    <property type="entry name" value="PP2C-like"/>
    <property type="match status" value="1"/>
</dbReference>
<keyword evidence="6" id="KW-1185">Reference proteome</keyword>
<evidence type="ECO:0000313" key="6">
    <source>
        <dbReference type="Proteomes" id="UP000199584"/>
    </source>
</evidence>